<gene>
    <name evidence="4" type="ORF">QQX09_06545</name>
</gene>
<feature type="region of interest" description="Disordered" evidence="2">
    <location>
        <begin position="1"/>
        <end position="20"/>
    </location>
</feature>
<proteinExistence type="predicted"/>
<dbReference type="GO" id="GO:0016787">
    <property type="term" value="F:hydrolase activity"/>
    <property type="evidence" value="ECO:0007669"/>
    <property type="project" value="UniProtKB-KW"/>
</dbReference>
<keyword evidence="1 4" id="KW-0378">Hydrolase</keyword>
<comment type="caution">
    <text evidence="4">The sequence shown here is derived from an EMBL/GenBank/DDBJ whole genome shotgun (WGS) entry which is preliminary data.</text>
</comment>
<dbReference type="RefSeq" id="WP_301132625.1">
    <property type="nucleotide sequence ID" value="NZ_JAUHPW010000004.1"/>
</dbReference>
<evidence type="ECO:0000256" key="1">
    <source>
        <dbReference type="ARBA" id="ARBA00022801"/>
    </source>
</evidence>
<reference evidence="4" key="1">
    <citation type="submission" date="2023-06" db="EMBL/GenBank/DDBJ databases">
        <title>Sysu t00192.</title>
        <authorList>
            <person name="Gao L."/>
            <person name="Fang B.-Z."/>
            <person name="Li W.-J."/>
        </authorList>
    </citation>
    <scope>NUCLEOTIDE SEQUENCE</scope>
    <source>
        <strain evidence="4">SYSU T00192</strain>
    </source>
</reference>
<feature type="domain" description="BD-FAE-like" evidence="3">
    <location>
        <begin position="69"/>
        <end position="276"/>
    </location>
</feature>
<keyword evidence="5" id="KW-1185">Reference proteome</keyword>
<evidence type="ECO:0000313" key="5">
    <source>
        <dbReference type="Proteomes" id="UP001172728"/>
    </source>
</evidence>
<dbReference type="InterPro" id="IPR050300">
    <property type="entry name" value="GDXG_lipolytic_enzyme"/>
</dbReference>
<organism evidence="4 5">
    <name type="scientific">Demequina litoralis</name>
    <dbReference type="NCBI Taxonomy" id="3051660"/>
    <lineage>
        <taxon>Bacteria</taxon>
        <taxon>Bacillati</taxon>
        <taxon>Actinomycetota</taxon>
        <taxon>Actinomycetes</taxon>
        <taxon>Micrococcales</taxon>
        <taxon>Demequinaceae</taxon>
        <taxon>Demequina</taxon>
    </lineage>
</organism>
<dbReference type="SUPFAM" id="SSF53474">
    <property type="entry name" value="alpha/beta-Hydrolases"/>
    <property type="match status" value="1"/>
</dbReference>
<name>A0ABT8G981_9MICO</name>
<evidence type="ECO:0000259" key="3">
    <source>
        <dbReference type="Pfam" id="PF20434"/>
    </source>
</evidence>
<dbReference type="InterPro" id="IPR049492">
    <property type="entry name" value="BD-FAE-like_dom"/>
</dbReference>
<dbReference type="InterPro" id="IPR029058">
    <property type="entry name" value="AB_hydrolase_fold"/>
</dbReference>
<dbReference type="EMBL" id="JAUHPW010000004">
    <property type="protein sequence ID" value="MDN4475509.1"/>
    <property type="molecule type" value="Genomic_DNA"/>
</dbReference>
<dbReference type="Proteomes" id="UP001172728">
    <property type="component" value="Unassembled WGS sequence"/>
</dbReference>
<evidence type="ECO:0000313" key="4">
    <source>
        <dbReference type="EMBL" id="MDN4475509.1"/>
    </source>
</evidence>
<sequence length="329" mass="35051">MQRRTPSGDPTDEPWAEPLASSALPRPLVEDDVATISGAVYASRPGYRPLELDLYAPADAWADGGLAEQGRRLPAIVWIHGGAFMLGSRRLLPTFLEEADFFAALARAGFVVATIDYRLSSEARWPAQLLDVRAAVRWLRSRADELGIATHAIAVWGESAGGHLAACAGLRGDATHPDEAPGIPLPSVAAVVDWYGPTDFAAMDRQAPPDALQVHDAPDSPESRLVGAPVQDAHGPVSDADPATHVAPGCPPVLIRHGVRDRLVPFGQSIHLAAALEAAGADVRLRPVEGAGHVFEGHPHPVDFVHEAVDFLREVMPSALSHPTSRTHR</sequence>
<dbReference type="PANTHER" id="PTHR48081:SF13">
    <property type="entry name" value="ALPHA_BETA HYDROLASE"/>
    <property type="match status" value="1"/>
</dbReference>
<dbReference type="PANTHER" id="PTHR48081">
    <property type="entry name" value="AB HYDROLASE SUPERFAMILY PROTEIN C4A8.06C"/>
    <property type="match status" value="1"/>
</dbReference>
<accession>A0ABT8G981</accession>
<evidence type="ECO:0000256" key="2">
    <source>
        <dbReference type="SAM" id="MobiDB-lite"/>
    </source>
</evidence>
<protein>
    <submittedName>
        <fullName evidence="4">Alpha/beta hydrolase</fullName>
    </submittedName>
</protein>
<dbReference type="Gene3D" id="3.40.50.1820">
    <property type="entry name" value="alpha/beta hydrolase"/>
    <property type="match status" value="1"/>
</dbReference>
<dbReference type="Pfam" id="PF20434">
    <property type="entry name" value="BD-FAE"/>
    <property type="match status" value="1"/>
</dbReference>